<dbReference type="SUPFAM" id="SSF46894">
    <property type="entry name" value="C-terminal effector domain of the bipartite response regulators"/>
    <property type="match status" value="1"/>
</dbReference>
<keyword evidence="3" id="KW-1185">Reference proteome</keyword>
<dbReference type="InterPro" id="IPR036388">
    <property type="entry name" value="WH-like_DNA-bd_sf"/>
</dbReference>
<dbReference type="SMART" id="SM00421">
    <property type="entry name" value="HTH_LUXR"/>
    <property type="match status" value="1"/>
</dbReference>
<organism evidence="2 3">
    <name type="scientific">Bradyrhizobium denitrificans</name>
    <dbReference type="NCBI Taxonomy" id="2734912"/>
    <lineage>
        <taxon>Bacteria</taxon>
        <taxon>Pseudomonadati</taxon>
        <taxon>Pseudomonadota</taxon>
        <taxon>Alphaproteobacteria</taxon>
        <taxon>Hyphomicrobiales</taxon>
        <taxon>Nitrobacteraceae</taxon>
        <taxon>Bradyrhizobium</taxon>
    </lineage>
</organism>
<name>A0ABS5GJR5_9BRAD</name>
<evidence type="ECO:0000313" key="2">
    <source>
        <dbReference type="EMBL" id="MBR1141585.1"/>
    </source>
</evidence>
<evidence type="ECO:0000259" key="1">
    <source>
        <dbReference type="SMART" id="SM00421"/>
    </source>
</evidence>
<accession>A0ABS5GJR5</accession>
<dbReference type="RefSeq" id="WP_172241697.1">
    <property type="nucleotide sequence ID" value="NZ_JABFDP010000034.1"/>
</dbReference>
<reference evidence="3" key="1">
    <citation type="journal article" date="2021" name="ISME J.">
        <title>Evolutionary origin and ecological implication of a unique nif island in free-living Bradyrhizobium lineages.</title>
        <authorList>
            <person name="Tao J."/>
        </authorList>
    </citation>
    <scope>NUCLEOTIDE SEQUENCE [LARGE SCALE GENOMIC DNA]</scope>
    <source>
        <strain evidence="3">SZCCT0094</strain>
    </source>
</reference>
<evidence type="ECO:0000313" key="3">
    <source>
        <dbReference type="Proteomes" id="UP001314635"/>
    </source>
</evidence>
<dbReference type="EMBL" id="JAFCLK010000081">
    <property type="protein sequence ID" value="MBR1141585.1"/>
    <property type="molecule type" value="Genomic_DNA"/>
</dbReference>
<dbReference type="InterPro" id="IPR016032">
    <property type="entry name" value="Sig_transdc_resp-reg_C-effctor"/>
</dbReference>
<sequence>MIEEAFVVAATDPSYWIDALNVATSVTESYGAVILPLTGKMFSALPFTESMSRSFEIFIKDGWYSRDERRRGLNIMKERGVVDDLDIFTVEDIKRHPYYQEFLAPHGLRWFGGVHINCGDETWCLSIQRKIAQGPFTAEEKRQLGKLGDRLSGAAAIAGAIGDATGSGALDAFDISTQGAALINRSGKIYRINQTAERILGSDVKVINGRLTADDAAATVRFEKAVKKLINSSSAAGEPPIAFARIGRRPLLVYLTKLPSMAGNALAECQVVAVLVDTDLALTPSTAALQAAFDFTAAEARLAIQISTGIPLEAIADKLAITKETSRTQLKSIFAKTGCRRQAELVAMLSTFLKR</sequence>
<gene>
    <name evidence="2" type="ORF">JQ619_38190</name>
</gene>
<dbReference type="Proteomes" id="UP001314635">
    <property type="component" value="Unassembled WGS sequence"/>
</dbReference>
<dbReference type="Gene3D" id="1.10.10.10">
    <property type="entry name" value="Winged helix-like DNA-binding domain superfamily/Winged helix DNA-binding domain"/>
    <property type="match status" value="1"/>
</dbReference>
<protein>
    <submittedName>
        <fullName evidence="2">Helix-turn-helix transcriptional regulator</fullName>
    </submittedName>
</protein>
<feature type="domain" description="HTH luxR-type" evidence="1">
    <location>
        <begin position="292"/>
        <end position="349"/>
    </location>
</feature>
<dbReference type="InterPro" id="IPR000792">
    <property type="entry name" value="Tscrpt_reg_LuxR_C"/>
</dbReference>
<proteinExistence type="predicted"/>
<comment type="caution">
    <text evidence="2">The sequence shown here is derived from an EMBL/GenBank/DDBJ whole genome shotgun (WGS) entry which is preliminary data.</text>
</comment>